<evidence type="ECO:0000313" key="9">
    <source>
        <dbReference type="Proteomes" id="UP000176628"/>
    </source>
</evidence>
<dbReference type="GO" id="GO:0003735">
    <property type="term" value="F:structural constituent of ribosome"/>
    <property type="evidence" value="ECO:0007669"/>
    <property type="project" value="InterPro"/>
</dbReference>
<keyword evidence="3 5" id="KW-0687">Ribonucleoprotein</keyword>
<dbReference type="Proteomes" id="UP000176628">
    <property type="component" value="Unassembled WGS sequence"/>
</dbReference>
<dbReference type="SUPFAM" id="SSF52313">
    <property type="entry name" value="Ribosomal protein S2"/>
    <property type="match status" value="1"/>
</dbReference>
<gene>
    <name evidence="5" type="primary">rpsB</name>
    <name evidence="8" type="ORF">A2Z23_02090</name>
</gene>
<dbReference type="GO" id="GO:0006412">
    <property type="term" value="P:translation"/>
    <property type="evidence" value="ECO:0007669"/>
    <property type="project" value="UniProtKB-UniRule"/>
</dbReference>
<evidence type="ECO:0000256" key="5">
    <source>
        <dbReference type="HAMAP-Rule" id="MF_00291"/>
    </source>
</evidence>
<comment type="caution">
    <text evidence="8">The sequence shown here is derived from an EMBL/GenBank/DDBJ whole genome shotgun (WGS) entry which is preliminary data.</text>
</comment>
<name>A0A1F5G1U8_9BACT</name>
<dbReference type="Pfam" id="PF00318">
    <property type="entry name" value="Ribosomal_S2"/>
    <property type="match status" value="1"/>
</dbReference>
<feature type="compositionally biased region" description="Basic residues" evidence="7">
    <location>
        <begin position="299"/>
        <end position="308"/>
    </location>
</feature>
<feature type="compositionally biased region" description="Basic and acidic residues" evidence="7">
    <location>
        <begin position="229"/>
        <end position="242"/>
    </location>
</feature>
<feature type="coiled-coil region" evidence="6">
    <location>
        <begin position="107"/>
        <end position="134"/>
    </location>
</feature>
<dbReference type="EMBL" id="MFAV01000043">
    <property type="protein sequence ID" value="OGD85829.1"/>
    <property type="molecule type" value="Genomic_DNA"/>
</dbReference>
<organism evidence="8 9">
    <name type="scientific">Candidatus Curtissbacteria bacterium RBG_16_39_7</name>
    <dbReference type="NCBI Taxonomy" id="1797707"/>
    <lineage>
        <taxon>Bacteria</taxon>
        <taxon>Candidatus Curtissiibacteriota</taxon>
    </lineage>
</organism>
<evidence type="ECO:0000256" key="1">
    <source>
        <dbReference type="ARBA" id="ARBA00006242"/>
    </source>
</evidence>
<keyword evidence="6" id="KW-0175">Coiled coil</keyword>
<dbReference type="Gene3D" id="3.40.50.10490">
    <property type="entry name" value="Glucose-6-phosphate isomerase like protein, domain 1"/>
    <property type="match status" value="1"/>
</dbReference>
<evidence type="ECO:0000256" key="3">
    <source>
        <dbReference type="ARBA" id="ARBA00023274"/>
    </source>
</evidence>
<dbReference type="InterPro" id="IPR001865">
    <property type="entry name" value="Ribosomal_uS2"/>
</dbReference>
<dbReference type="HAMAP" id="MF_00291_B">
    <property type="entry name" value="Ribosomal_uS2_B"/>
    <property type="match status" value="1"/>
</dbReference>
<evidence type="ECO:0000256" key="6">
    <source>
        <dbReference type="SAM" id="Coils"/>
    </source>
</evidence>
<dbReference type="CDD" id="cd01425">
    <property type="entry name" value="RPS2"/>
    <property type="match status" value="1"/>
</dbReference>
<evidence type="ECO:0000256" key="7">
    <source>
        <dbReference type="SAM" id="MobiDB-lite"/>
    </source>
</evidence>
<dbReference type="InterPro" id="IPR023591">
    <property type="entry name" value="Ribosomal_uS2_flav_dom_sf"/>
</dbReference>
<reference evidence="8 9" key="1">
    <citation type="journal article" date="2016" name="Nat. Commun.">
        <title>Thousands of microbial genomes shed light on interconnected biogeochemical processes in an aquifer system.</title>
        <authorList>
            <person name="Anantharaman K."/>
            <person name="Brown C.T."/>
            <person name="Hug L.A."/>
            <person name="Sharon I."/>
            <person name="Castelle C.J."/>
            <person name="Probst A.J."/>
            <person name="Thomas B.C."/>
            <person name="Singh A."/>
            <person name="Wilkins M.J."/>
            <person name="Karaoz U."/>
            <person name="Brodie E.L."/>
            <person name="Williams K.H."/>
            <person name="Hubbard S.S."/>
            <person name="Banfield J.F."/>
        </authorList>
    </citation>
    <scope>NUCLEOTIDE SEQUENCE [LARGE SCALE GENOMIC DNA]</scope>
</reference>
<proteinExistence type="inferred from homology"/>
<keyword evidence="2 5" id="KW-0689">Ribosomal protein</keyword>
<evidence type="ECO:0000256" key="4">
    <source>
        <dbReference type="ARBA" id="ARBA00035256"/>
    </source>
</evidence>
<dbReference type="PRINTS" id="PR00395">
    <property type="entry name" value="RIBOSOMALS2"/>
</dbReference>
<dbReference type="PANTHER" id="PTHR12534">
    <property type="entry name" value="30S RIBOSOMAL PROTEIN S2 PROKARYOTIC AND ORGANELLAR"/>
    <property type="match status" value="1"/>
</dbReference>
<dbReference type="Gene3D" id="1.10.287.610">
    <property type="entry name" value="Helix hairpin bin"/>
    <property type="match status" value="1"/>
</dbReference>
<evidence type="ECO:0000256" key="2">
    <source>
        <dbReference type="ARBA" id="ARBA00022980"/>
    </source>
</evidence>
<feature type="region of interest" description="Disordered" evidence="7">
    <location>
        <begin position="229"/>
        <end position="308"/>
    </location>
</feature>
<dbReference type="GO" id="GO:0022627">
    <property type="term" value="C:cytosolic small ribosomal subunit"/>
    <property type="evidence" value="ECO:0007669"/>
    <property type="project" value="TreeGrafter"/>
</dbReference>
<dbReference type="AlphaFoldDB" id="A0A1F5G1U8"/>
<dbReference type="PROSITE" id="PS00962">
    <property type="entry name" value="RIBOSOMAL_S2_1"/>
    <property type="match status" value="1"/>
</dbReference>
<feature type="compositionally biased region" description="Low complexity" evidence="7">
    <location>
        <begin position="288"/>
        <end position="298"/>
    </location>
</feature>
<dbReference type="InterPro" id="IPR018130">
    <property type="entry name" value="Ribosomal_uS2_CS"/>
</dbReference>
<dbReference type="InterPro" id="IPR005706">
    <property type="entry name" value="Ribosomal_uS2_bac/mit/plastid"/>
</dbReference>
<comment type="similarity">
    <text evidence="1 5">Belongs to the universal ribosomal protein uS2 family.</text>
</comment>
<accession>A0A1F5G1U8</accession>
<dbReference type="NCBIfam" id="TIGR01011">
    <property type="entry name" value="rpsB_bact"/>
    <property type="match status" value="1"/>
</dbReference>
<evidence type="ECO:0000313" key="8">
    <source>
        <dbReference type="EMBL" id="OGD85829.1"/>
    </source>
</evidence>
<protein>
    <recommendedName>
        <fullName evidence="4 5">Small ribosomal subunit protein uS2</fullName>
    </recommendedName>
</protein>
<feature type="compositionally biased region" description="Basic and acidic residues" evidence="7">
    <location>
        <begin position="267"/>
        <end position="285"/>
    </location>
</feature>
<sequence>MQAPSMRELLEAGVHFGHQVRRWHPSMKHYIFGARDGVHIIDLAQTEDLLSKAYQFVKNIYSNGGNMIFVGTKNQAQSIIKEAAGKCGGFYITERWIGGLITNFEEVSKNIKKLEGLEEKRKNEEEMAKLTKKEGILIDREIVKLIRLYGGLRGMNKLPDAFYVIDVRREETVCREAKRKEIPVVAICDSNANLDLVTHPIPGNDDSIKSIKIITETIAQAAEEGKMIFEKGEVQTETKEQRVGGTMIEEEEPKKPSVQKASSPGGEKPKEKKAAKTKTKAEIKKTTRPSSKATASKAKTNKAKKAKK</sequence>
<dbReference type="PANTHER" id="PTHR12534:SF0">
    <property type="entry name" value="SMALL RIBOSOMAL SUBUNIT PROTEIN US2M"/>
    <property type="match status" value="1"/>
</dbReference>